<organism evidence="8 9">
    <name type="scientific">Ornithinimicrobium faecis</name>
    <dbReference type="NCBI Taxonomy" id="2934158"/>
    <lineage>
        <taxon>Bacteria</taxon>
        <taxon>Bacillati</taxon>
        <taxon>Actinomycetota</taxon>
        <taxon>Actinomycetes</taxon>
        <taxon>Micrococcales</taxon>
        <taxon>Ornithinimicrobiaceae</taxon>
        <taxon>Ornithinimicrobium</taxon>
    </lineage>
</organism>
<evidence type="ECO:0000256" key="3">
    <source>
        <dbReference type="ARBA" id="ARBA00022692"/>
    </source>
</evidence>
<dbReference type="InterPro" id="IPR038766">
    <property type="entry name" value="Membrane_comp_ABC_pdt"/>
</dbReference>
<feature type="transmembrane region" description="Helical" evidence="6">
    <location>
        <begin position="12"/>
        <end position="33"/>
    </location>
</feature>
<feature type="transmembrane region" description="Helical" evidence="6">
    <location>
        <begin position="403"/>
        <end position="420"/>
    </location>
</feature>
<keyword evidence="9" id="KW-1185">Reference proteome</keyword>
<name>A0ABY4YS74_9MICO</name>
<evidence type="ECO:0000259" key="7">
    <source>
        <dbReference type="Pfam" id="PF02687"/>
    </source>
</evidence>
<comment type="subcellular location">
    <subcellularLocation>
        <location evidence="1">Cell membrane</location>
        <topology evidence="1">Multi-pass membrane protein</topology>
    </subcellularLocation>
</comment>
<feature type="domain" description="ABC3 transporter permease C-terminal" evidence="7">
    <location>
        <begin position="262"/>
        <end position="381"/>
    </location>
</feature>
<dbReference type="PANTHER" id="PTHR30287">
    <property type="entry name" value="MEMBRANE COMPONENT OF PREDICTED ABC SUPERFAMILY METABOLITE UPTAKE TRANSPORTER"/>
    <property type="match status" value="1"/>
</dbReference>
<feature type="domain" description="ABC3 transporter permease C-terminal" evidence="7">
    <location>
        <begin position="714"/>
        <end position="824"/>
    </location>
</feature>
<feature type="transmembrane region" description="Helical" evidence="6">
    <location>
        <begin position="795"/>
        <end position="817"/>
    </location>
</feature>
<evidence type="ECO:0000256" key="6">
    <source>
        <dbReference type="SAM" id="Phobius"/>
    </source>
</evidence>
<dbReference type="PANTHER" id="PTHR30287:SF1">
    <property type="entry name" value="INNER MEMBRANE PROTEIN"/>
    <property type="match status" value="1"/>
</dbReference>
<accession>A0ABY4YS74</accession>
<keyword evidence="3 6" id="KW-0812">Transmembrane</keyword>
<evidence type="ECO:0000256" key="4">
    <source>
        <dbReference type="ARBA" id="ARBA00022989"/>
    </source>
</evidence>
<dbReference type="Pfam" id="PF02687">
    <property type="entry name" value="FtsX"/>
    <property type="match status" value="2"/>
</dbReference>
<keyword evidence="5 6" id="KW-0472">Membrane</keyword>
<evidence type="ECO:0000256" key="5">
    <source>
        <dbReference type="ARBA" id="ARBA00023136"/>
    </source>
</evidence>
<reference evidence="8" key="1">
    <citation type="submission" date="2022-06" db="EMBL/GenBank/DDBJ databases">
        <title>Ornithinimicrobium HY1793.</title>
        <authorList>
            <person name="Huang Y."/>
        </authorList>
    </citation>
    <scope>NUCLEOTIDE SEQUENCE</scope>
    <source>
        <strain evidence="8">HY1793</strain>
    </source>
</reference>
<feature type="transmembrane region" description="Helical" evidence="6">
    <location>
        <begin position="426"/>
        <end position="449"/>
    </location>
</feature>
<proteinExistence type="predicted"/>
<gene>
    <name evidence="8" type="ORF">NF556_17850</name>
</gene>
<evidence type="ECO:0000313" key="9">
    <source>
        <dbReference type="Proteomes" id="UP001056455"/>
    </source>
</evidence>
<feature type="transmembrane region" description="Helical" evidence="6">
    <location>
        <begin position="313"/>
        <end position="332"/>
    </location>
</feature>
<feature type="transmembrane region" description="Helical" evidence="6">
    <location>
        <begin position="352"/>
        <end position="370"/>
    </location>
</feature>
<dbReference type="InterPro" id="IPR003838">
    <property type="entry name" value="ABC3_permease_C"/>
</dbReference>
<evidence type="ECO:0000313" key="8">
    <source>
        <dbReference type="EMBL" id="USQ79444.1"/>
    </source>
</evidence>
<evidence type="ECO:0000256" key="2">
    <source>
        <dbReference type="ARBA" id="ARBA00022475"/>
    </source>
</evidence>
<evidence type="ECO:0000256" key="1">
    <source>
        <dbReference type="ARBA" id="ARBA00004651"/>
    </source>
</evidence>
<feature type="transmembrane region" description="Helical" evidence="6">
    <location>
        <begin position="475"/>
        <end position="499"/>
    </location>
</feature>
<sequence>MRVRPPHRLSEVLAVATAVLVGAVLASLCLVLLDTGLRSPVPPQRLVTADLIIGGEQSVPRAEDLDVALPEHVGVPADLINEVAGVPGVAAAAGDLSFPAAVSDGAGGFQPGADPRRAGHGWGSLFGEVALVGRPPAGAHDVVLDEATAATAGVSVGDQVEVALAGEPQTMRLTGVLDPTWSHAGIFFSDDLARTVASLAPGTVDLITATTEPGTDPAAVAERVQQVVGEDLVVSSGSDLGAAERPAAAATTGMLVLLVLSAAGVVVILVGFITGGAVSVMVANRARELALLRAIGATPAQVRSLMARQASTVALVAAVGGAALGHLLAWWAQDSLVGLGLLATGQQLSWSPWPALVTVLLLVGIVQVAAGTASWRVSRLSATTAVVETEAEPRSGGQARTRVGAVLLALSLGTALAPLITRTEAAIIGAASGALLASIGVALIAPTVVRRLTRWLAPRQRTVSRWLAVRNSGSFALRTGGALAVLALAVGLTVTQIFATTTLSSVAAHEAREGTIATAQVTADQTGGVPASVVEEIEDLSSVSAAVTARHTSGVRTSADGTQALVDADAQEILAVGPGVAEVLDLGVVDGDLADLVGDTVAVDASLAWPGTIEVGDTLPLALADGTRVQPTVVATYRHGFGFGKVVASGDLVSGGAGPYDSVLVQGPEAAAVDRDLTTLAATHPGLEASHPLTQEDSDPAALDPAVWINLGASVVLFGYILLGVANRLVATTLRRRREWQLLGALGATPRQLWAMVATETGLIALGATAAGLMIALVPMSLVALGFLGTPWPQGPAWVVGATVLVVTAAAYVATLVPTRHLLRRRGPLVPAG</sequence>
<feature type="transmembrane region" description="Helical" evidence="6">
    <location>
        <begin position="254"/>
        <end position="283"/>
    </location>
</feature>
<dbReference type="EMBL" id="CP099489">
    <property type="protein sequence ID" value="USQ79444.1"/>
    <property type="molecule type" value="Genomic_DNA"/>
</dbReference>
<keyword evidence="2" id="KW-1003">Cell membrane</keyword>
<keyword evidence="4 6" id="KW-1133">Transmembrane helix</keyword>
<feature type="transmembrane region" description="Helical" evidence="6">
    <location>
        <begin position="707"/>
        <end position="730"/>
    </location>
</feature>
<feature type="transmembrane region" description="Helical" evidence="6">
    <location>
        <begin position="763"/>
        <end position="789"/>
    </location>
</feature>
<dbReference type="RefSeq" id="WP_252592517.1">
    <property type="nucleotide sequence ID" value="NZ_CP099489.1"/>
</dbReference>
<dbReference type="Proteomes" id="UP001056455">
    <property type="component" value="Chromosome"/>
</dbReference>
<protein>
    <submittedName>
        <fullName evidence="8">ABC transporter permease</fullName>
    </submittedName>
</protein>